<dbReference type="InterPro" id="IPR009075">
    <property type="entry name" value="AcylCo_DH/oxidase_C"/>
</dbReference>
<organism evidence="22">
    <name type="scientific">Aphanomyces astaci</name>
    <name type="common">Crayfish plague agent</name>
    <dbReference type="NCBI Taxonomy" id="112090"/>
    <lineage>
        <taxon>Eukaryota</taxon>
        <taxon>Sar</taxon>
        <taxon>Stramenopiles</taxon>
        <taxon>Oomycota</taxon>
        <taxon>Saprolegniomycetes</taxon>
        <taxon>Saprolegniales</taxon>
        <taxon>Verrucalvaceae</taxon>
        <taxon>Aphanomyces</taxon>
    </lineage>
</organism>
<dbReference type="InterPro" id="IPR006089">
    <property type="entry name" value="Acyl-CoA_DH_CS"/>
</dbReference>
<dbReference type="InterPro" id="IPR046373">
    <property type="entry name" value="Acyl-CoA_Oxase/DH_mid-dom_sf"/>
</dbReference>
<name>W4FFB3_APHAT</name>
<dbReference type="Pfam" id="PF00441">
    <property type="entry name" value="Acyl-CoA_dh_1"/>
    <property type="match status" value="1"/>
</dbReference>
<protein>
    <recommendedName>
        <fullName evidence="23">Acyl-CoA dehydrogenase</fullName>
    </recommendedName>
</protein>
<comment type="catalytic activity">
    <reaction evidence="13">
        <text>oxidized [electron-transfer flavoprotein] + hexadecanoyl-CoA + H(+) = (2E)-hexadecenoyl-CoA + reduced [electron-transfer flavoprotein]</text>
        <dbReference type="Rhea" id="RHEA:43448"/>
        <dbReference type="Rhea" id="RHEA-COMP:10685"/>
        <dbReference type="Rhea" id="RHEA-COMP:10686"/>
        <dbReference type="ChEBI" id="CHEBI:15378"/>
        <dbReference type="ChEBI" id="CHEBI:57379"/>
        <dbReference type="ChEBI" id="CHEBI:57692"/>
        <dbReference type="ChEBI" id="CHEBI:58307"/>
        <dbReference type="ChEBI" id="CHEBI:61526"/>
    </reaction>
    <physiologicalReaction direction="left-to-right" evidence="13">
        <dbReference type="Rhea" id="RHEA:43449"/>
    </physiologicalReaction>
</comment>
<evidence type="ECO:0000313" key="22">
    <source>
        <dbReference type="EMBL" id="ETV65554.1"/>
    </source>
</evidence>
<dbReference type="Pfam" id="PF21343">
    <property type="entry name" value="ACAD9-ACADV_C"/>
    <property type="match status" value="1"/>
</dbReference>
<dbReference type="Gene3D" id="1.10.540.10">
    <property type="entry name" value="Acyl-CoA dehydrogenase/oxidase, N-terminal domain"/>
    <property type="match status" value="1"/>
</dbReference>
<feature type="domain" description="Acyl-CoA dehydrogenase/oxidase C-terminal" evidence="18">
    <location>
        <begin position="306"/>
        <end position="452"/>
    </location>
</feature>
<dbReference type="InterPro" id="IPR037069">
    <property type="entry name" value="AcylCoA_DH/ox_N_sf"/>
</dbReference>
<dbReference type="PROSITE" id="PS00072">
    <property type="entry name" value="ACYL_COA_DH_1"/>
    <property type="match status" value="1"/>
</dbReference>
<dbReference type="GO" id="GO:0006631">
    <property type="term" value="P:fatty acid metabolic process"/>
    <property type="evidence" value="ECO:0007669"/>
    <property type="project" value="UniProtKB-ARBA"/>
</dbReference>
<comment type="cofactor">
    <cofactor evidence="1 17">
        <name>FAD</name>
        <dbReference type="ChEBI" id="CHEBI:57692"/>
    </cofactor>
</comment>
<evidence type="ECO:0000256" key="5">
    <source>
        <dbReference type="ARBA" id="ARBA00022630"/>
    </source>
</evidence>
<reference evidence="22" key="1">
    <citation type="submission" date="2013-12" db="EMBL/GenBank/DDBJ databases">
        <title>The Genome Sequence of Aphanomyces astaci APO3.</title>
        <authorList>
            <consortium name="The Broad Institute Genomics Platform"/>
            <person name="Russ C."/>
            <person name="Tyler B."/>
            <person name="van West P."/>
            <person name="Dieguez-Uribeondo J."/>
            <person name="Young S.K."/>
            <person name="Zeng Q."/>
            <person name="Gargeya S."/>
            <person name="Fitzgerald M."/>
            <person name="Abouelleil A."/>
            <person name="Alvarado L."/>
            <person name="Chapman S.B."/>
            <person name="Gainer-Dewar J."/>
            <person name="Goldberg J."/>
            <person name="Griggs A."/>
            <person name="Gujja S."/>
            <person name="Hansen M."/>
            <person name="Howarth C."/>
            <person name="Imamovic A."/>
            <person name="Ireland A."/>
            <person name="Larimer J."/>
            <person name="McCowan C."/>
            <person name="Murphy C."/>
            <person name="Pearson M."/>
            <person name="Poon T.W."/>
            <person name="Priest M."/>
            <person name="Roberts A."/>
            <person name="Saif S."/>
            <person name="Shea T."/>
            <person name="Sykes S."/>
            <person name="Wortman J."/>
            <person name="Nusbaum C."/>
            <person name="Birren B."/>
        </authorList>
    </citation>
    <scope>NUCLEOTIDE SEQUENCE [LARGE SCALE GENOMIC DNA]</scope>
    <source>
        <strain evidence="22">APO3</strain>
    </source>
</reference>
<dbReference type="GO" id="GO:0050660">
    <property type="term" value="F:flavin adenine dinucleotide binding"/>
    <property type="evidence" value="ECO:0007669"/>
    <property type="project" value="InterPro"/>
</dbReference>
<keyword evidence="12" id="KW-0472">Membrane</keyword>
<comment type="subcellular location">
    <subcellularLocation>
        <location evidence="2">Mitochondrion inner membrane</location>
        <topology evidence="2">Peripheral membrane protein</topology>
    </subcellularLocation>
</comment>
<dbReference type="PANTHER" id="PTHR43884">
    <property type="entry name" value="ACYL-COA DEHYDROGENASE"/>
    <property type="match status" value="1"/>
</dbReference>
<dbReference type="FunFam" id="1.20.140.10:FF:000008">
    <property type="entry name" value="acyl-CoA dehydrogenase family member 9, mitochondrial"/>
    <property type="match status" value="1"/>
</dbReference>
<dbReference type="InterPro" id="IPR013786">
    <property type="entry name" value="AcylCoA_DH/ox_N"/>
</dbReference>
<evidence type="ECO:0008006" key="23">
    <source>
        <dbReference type="Google" id="ProtNLM"/>
    </source>
</evidence>
<evidence type="ECO:0000256" key="6">
    <source>
        <dbReference type="ARBA" id="ARBA00022792"/>
    </source>
</evidence>
<dbReference type="SUPFAM" id="SSF56645">
    <property type="entry name" value="Acyl-CoA dehydrogenase NM domain-like"/>
    <property type="match status" value="1"/>
</dbReference>
<gene>
    <name evidence="22" type="ORF">H257_17796</name>
</gene>
<dbReference type="STRING" id="112090.W4FFB3"/>
<evidence type="ECO:0000256" key="11">
    <source>
        <dbReference type="ARBA" id="ARBA00023128"/>
    </source>
</evidence>
<feature type="domain" description="Acyl-CoA oxidase/dehydrogenase middle" evidence="19">
    <location>
        <begin position="187"/>
        <end position="283"/>
    </location>
</feature>
<keyword evidence="11" id="KW-0496">Mitochondrion</keyword>
<comment type="catalytic activity">
    <reaction evidence="15">
        <text>eicosanoyl-CoA + oxidized [electron-transfer flavoprotein] + H(+) = (2E)-eicosenoyl-CoA + reduced [electron-transfer flavoprotein]</text>
        <dbReference type="Rhea" id="RHEA:47236"/>
        <dbReference type="Rhea" id="RHEA-COMP:10685"/>
        <dbReference type="Rhea" id="RHEA-COMP:10686"/>
        <dbReference type="ChEBI" id="CHEBI:15378"/>
        <dbReference type="ChEBI" id="CHEBI:57380"/>
        <dbReference type="ChEBI" id="CHEBI:57692"/>
        <dbReference type="ChEBI" id="CHEBI:58307"/>
        <dbReference type="ChEBI" id="CHEBI:74691"/>
    </reaction>
    <physiologicalReaction direction="left-to-right" evidence="15">
        <dbReference type="Rhea" id="RHEA:47237"/>
    </physiologicalReaction>
</comment>
<evidence type="ECO:0000256" key="7">
    <source>
        <dbReference type="ARBA" id="ARBA00022827"/>
    </source>
</evidence>
<evidence type="ECO:0000259" key="21">
    <source>
        <dbReference type="Pfam" id="PF21343"/>
    </source>
</evidence>
<dbReference type="OrthoDB" id="2588832at2759"/>
<comment type="catalytic activity">
    <reaction evidence="16">
        <text>octadecanoyl-CoA + oxidized [electron-transfer flavoprotein] + H(+) = (2E)-octadecenoyl-CoA + reduced [electron-transfer flavoprotein]</text>
        <dbReference type="Rhea" id="RHEA:47240"/>
        <dbReference type="Rhea" id="RHEA-COMP:10685"/>
        <dbReference type="Rhea" id="RHEA-COMP:10686"/>
        <dbReference type="ChEBI" id="CHEBI:15378"/>
        <dbReference type="ChEBI" id="CHEBI:57394"/>
        <dbReference type="ChEBI" id="CHEBI:57692"/>
        <dbReference type="ChEBI" id="CHEBI:58307"/>
        <dbReference type="ChEBI" id="CHEBI:71412"/>
    </reaction>
    <physiologicalReaction direction="left-to-right" evidence="16">
        <dbReference type="Rhea" id="RHEA:47241"/>
    </physiologicalReaction>
</comment>
<keyword evidence="8" id="KW-0809">Transit peptide</keyword>
<keyword evidence="10 17" id="KW-0560">Oxidoreductase</keyword>
<dbReference type="PANTHER" id="PTHR43884:SF9">
    <property type="entry name" value="COMPLEX I ASSEMBLY FACTOR ACAD9, MITOCHONDRIAL"/>
    <property type="match status" value="1"/>
</dbReference>
<evidence type="ECO:0000256" key="13">
    <source>
        <dbReference type="ARBA" id="ARBA00047916"/>
    </source>
</evidence>
<evidence type="ECO:0000256" key="1">
    <source>
        <dbReference type="ARBA" id="ARBA00001974"/>
    </source>
</evidence>
<evidence type="ECO:0000256" key="10">
    <source>
        <dbReference type="ARBA" id="ARBA00023002"/>
    </source>
</evidence>
<dbReference type="InterPro" id="IPR049448">
    <property type="entry name" value="ACAD9/ACADV-like_C"/>
</dbReference>
<dbReference type="AlphaFoldDB" id="W4FFB3"/>
<dbReference type="Gene3D" id="2.40.110.10">
    <property type="entry name" value="Butyryl-CoA Dehydrogenase, subunit A, domain 2"/>
    <property type="match status" value="1"/>
</dbReference>
<comment type="catalytic activity">
    <reaction evidence="14">
        <text>tetradecanoyl-CoA + oxidized [electron-transfer flavoprotein] + H(+) = (2E)-tetradecenoyl-CoA + reduced [electron-transfer flavoprotein]</text>
        <dbReference type="Rhea" id="RHEA:47316"/>
        <dbReference type="Rhea" id="RHEA-COMP:10685"/>
        <dbReference type="Rhea" id="RHEA-COMP:10686"/>
        <dbReference type="ChEBI" id="CHEBI:15378"/>
        <dbReference type="ChEBI" id="CHEBI:57385"/>
        <dbReference type="ChEBI" id="CHEBI:57692"/>
        <dbReference type="ChEBI" id="CHEBI:58307"/>
        <dbReference type="ChEBI" id="CHEBI:61405"/>
    </reaction>
    <physiologicalReaction direction="left-to-right" evidence="14">
        <dbReference type="Rhea" id="RHEA:47317"/>
    </physiologicalReaction>
</comment>
<dbReference type="FunFam" id="2.40.110.10:FF:000006">
    <property type="entry name" value="very long-chain specific acyl-CoA dehydrogenase, mitochondrial"/>
    <property type="match status" value="1"/>
</dbReference>
<keyword evidence="6" id="KW-0999">Mitochondrion inner membrane</keyword>
<sequence length="630" mass="67353">MLGLQLARRARHVRLENAATAIRAASSTSNGGKPKAKVQSAKDASEGVSYTRGLFLGVNNAKLAFPFPKLSTDESETLQSLVNPVVKFFEEGVDAKLIDDTKVIPEETLASLKEMGLFGLQIPEELNGLGLSNTGYARVCEELSDASIAVTIMAHQSIGLKGILLNGNAAQQAKYLPKLATGENLAAFALTEPSSGSDAQSIKTRAVLSEDKSHFILNGGKIWISNGGWAEVMTVFAQTEVDGKDKVTAFIVERAFGGLTSGPPEDKLGIRGSNTCQVFFDNVKVPVENVLGGGEDGKTGGLAGVGHGFKVAMNILNNGRFGIGAASGGQLRRVIAKAAEHATQRKQFGASLSEFGLIKEKIGHLALNTYAIESMAYMTTGMIDRGDPFCEIEAAMCKVFGSEASFEGINEAIQIMGGTGFMRDWPFERYMRDARILSIFEGTNEILRLLIALSGIKTAGERLSAVGSLFKNPFSDPAAVASEISSRVQKKISAPATLEGVHPKLKASADLLQTRTIEFGDAVESLLRKHGKTIVHEQLQLKRIADASIQLFAMTATISRASTALADKSPTAAHELALTQLYAEIASDKIRNNLREIQTHTKKDSQLKAIADQVFAQSKYIPSHPTGVNA</sequence>
<evidence type="ECO:0000256" key="17">
    <source>
        <dbReference type="RuleBase" id="RU362125"/>
    </source>
</evidence>
<dbReference type="InterPro" id="IPR006091">
    <property type="entry name" value="Acyl-CoA_Oxase/DH_mid-dom"/>
</dbReference>
<evidence type="ECO:0000256" key="2">
    <source>
        <dbReference type="ARBA" id="ARBA00004637"/>
    </source>
</evidence>
<evidence type="ECO:0000256" key="4">
    <source>
        <dbReference type="ARBA" id="ARBA00022553"/>
    </source>
</evidence>
<dbReference type="PROSITE" id="PS00073">
    <property type="entry name" value="ACYL_COA_DH_2"/>
    <property type="match status" value="1"/>
</dbReference>
<evidence type="ECO:0000256" key="9">
    <source>
        <dbReference type="ARBA" id="ARBA00022990"/>
    </source>
</evidence>
<dbReference type="Pfam" id="PF02770">
    <property type="entry name" value="Acyl-CoA_dh_M"/>
    <property type="match status" value="1"/>
</dbReference>
<dbReference type="FunFam" id="1.10.540.10:FF:000001">
    <property type="entry name" value="Very long-chain-specific acyl-CoA dehydrogenase, mitochondrial"/>
    <property type="match status" value="1"/>
</dbReference>
<dbReference type="InterPro" id="IPR036250">
    <property type="entry name" value="AcylCo_DH-like_C"/>
</dbReference>
<proteinExistence type="inferred from homology"/>
<dbReference type="RefSeq" id="XP_009845042.1">
    <property type="nucleotide sequence ID" value="XM_009846740.1"/>
</dbReference>
<evidence type="ECO:0000256" key="14">
    <source>
        <dbReference type="ARBA" id="ARBA00049038"/>
    </source>
</evidence>
<keyword evidence="4" id="KW-0597">Phosphoprotein</keyword>
<evidence type="ECO:0000259" key="19">
    <source>
        <dbReference type="Pfam" id="PF02770"/>
    </source>
</evidence>
<accession>W4FFB3</accession>
<feature type="domain" description="Acyl-CoA dehydrogenase/oxidase N-terminal" evidence="20">
    <location>
        <begin position="76"/>
        <end position="183"/>
    </location>
</feature>
<feature type="domain" description="ACAD9/ACADV-like C-terminal" evidence="21">
    <location>
        <begin position="503"/>
        <end position="619"/>
    </location>
</feature>
<dbReference type="VEuPathDB" id="FungiDB:H257_17796"/>
<dbReference type="GO" id="GO:0003995">
    <property type="term" value="F:acyl-CoA dehydrogenase activity"/>
    <property type="evidence" value="ECO:0007669"/>
    <property type="project" value="InterPro"/>
</dbReference>
<dbReference type="EMBL" id="KI913232">
    <property type="protein sequence ID" value="ETV65554.1"/>
    <property type="molecule type" value="Genomic_DNA"/>
</dbReference>
<dbReference type="InterPro" id="IPR009100">
    <property type="entry name" value="AcylCoA_DH/oxidase_NM_dom_sf"/>
</dbReference>
<keyword evidence="5 17" id="KW-0285">Flavoprotein</keyword>
<dbReference type="Pfam" id="PF02771">
    <property type="entry name" value="Acyl-CoA_dh_N"/>
    <property type="match status" value="1"/>
</dbReference>
<evidence type="ECO:0000256" key="12">
    <source>
        <dbReference type="ARBA" id="ARBA00023136"/>
    </source>
</evidence>
<evidence type="ECO:0000256" key="15">
    <source>
        <dbReference type="ARBA" id="ARBA00049140"/>
    </source>
</evidence>
<dbReference type="GO" id="GO:0005743">
    <property type="term" value="C:mitochondrial inner membrane"/>
    <property type="evidence" value="ECO:0007669"/>
    <property type="project" value="UniProtKB-SubCell"/>
</dbReference>
<evidence type="ECO:0000259" key="20">
    <source>
        <dbReference type="Pfam" id="PF02771"/>
    </source>
</evidence>
<dbReference type="SUPFAM" id="SSF47203">
    <property type="entry name" value="Acyl-CoA dehydrogenase C-terminal domain-like"/>
    <property type="match status" value="1"/>
</dbReference>
<dbReference type="GeneID" id="20819792"/>
<evidence type="ECO:0000259" key="18">
    <source>
        <dbReference type="Pfam" id="PF00441"/>
    </source>
</evidence>
<keyword evidence="9" id="KW-0007">Acetylation</keyword>
<keyword evidence="7 17" id="KW-0274">FAD</keyword>
<evidence type="ECO:0000256" key="8">
    <source>
        <dbReference type="ARBA" id="ARBA00022946"/>
    </source>
</evidence>
<comment type="similarity">
    <text evidence="3 17">Belongs to the acyl-CoA dehydrogenase family.</text>
</comment>
<dbReference type="Gene3D" id="1.20.140.10">
    <property type="entry name" value="Butyryl-CoA Dehydrogenase, subunit A, domain 3"/>
    <property type="match status" value="2"/>
</dbReference>
<evidence type="ECO:0000256" key="3">
    <source>
        <dbReference type="ARBA" id="ARBA00009347"/>
    </source>
</evidence>
<evidence type="ECO:0000256" key="16">
    <source>
        <dbReference type="ARBA" id="ARBA00049224"/>
    </source>
</evidence>